<dbReference type="EMBL" id="BAAAGG010000022">
    <property type="protein sequence ID" value="GAA0764417.1"/>
    <property type="molecule type" value="Genomic_DNA"/>
</dbReference>
<dbReference type="InterPro" id="IPR052022">
    <property type="entry name" value="26kDa_periplasmic_antigen"/>
</dbReference>
<name>A0ABN1KEI0_9FLAO</name>
<dbReference type="InterPro" id="IPR007497">
    <property type="entry name" value="SIMPL/DUF541"/>
</dbReference>
<dbReference type="Pfam" id="PF04402">
    <property type="entry name" value="SIMPL"/>
    <property type="match status" value="1"/>
</dbReference>
<evidence type="ECO:0000313" key="1">
    <source>
        <dbReference type="EMBL" id="GAA0764417.1"/>
    </source>
</evidence>
<gene>
    <name evidence="1" type="ORF">GCM10009433_26790</name>
</gene>
<dbReference type="Proteomes" id="UP001500185">
    <property type="component" value="Unassembled WGS sequence"/>
</dbReference>
<dbReference type="PANTHER" id="PTHR34387">
    <property type="entry name" value="SLR1258 PROTEIN"/>
    <property type="match status" value="1"/>
</dbReference>
<protein>
    <recommendedName>
        <fullName evidence="3">SIMPL domain-containing protein</fullName>
    </recommendedName>
</protein>
<dbReference type="PANTHER" id="PTHR34387:SF2">
    <property type="entry name" value="SLR1258 PROTEIN"/>
    <property type="match status" value="1"/>
</dbReference>
<dbReference type="Gene3D" id="3.30.70.2970">
    <property type="entry name" value="Protein of unknown function (DUF541), domain 2"/>
    <property type="match status" value="1"/>
</dbReference>
<reference evidence="1 2" key="1">
    <citation type="journal article" date="2019" name="Int. J. Syst. Evol. Microbiol.">
        <title>The Global Catalogue of Microorganisms (GCM) 10K type strain sequencing project: providing services to taxonomists for standard genome sequencing and annotation.</title>
        <authorList>
            <consortium name="The Broad Institute Genomics Platform"/>
            <consortium name="The Broad Institute Genome Sequencing Center for Infectious Disease"/>
            <person name="Wu L."/>
            <person name="Ma J."/>
        </authorList>
    </citation>
    <scope>NUCLEOTIDE SEQUENCE [LARGE SCALE GENOMIC DNA]</scope>
    <source>
        <strain evidence="1 2">JCM 16231</strain>
    </source>
</reference>
<proteinExistence type="predicted"/>
<organism evidence="1 2">
    <name type="scientific">Psychroflexus lacisalsi</name>
    <dbReference type="NCBI Taxonomy" id="503928"/>
    <lineage>
        <taxon>Bacteria</taxon>
        <taxon>Pseudomonadati</taxon>
        <taxon>Bacteroidota</taxon>
        <taxon>Flavobacteriia</taxon>
        <taxon>Flavobacteriales</taxon>
        <taxon>Flavobacteriaceae</taxon>
        <taxon>Psychroflexus</taxon>
    </lineage>
</organism>
<sequence>MKLVFSITILLFIVLNVQSQQKNFIDQPYIEVKGSADTLVSPDRIYLNITISEEDTKGKSSVEELEQKMILEFKKLNIDIEKQLFVSDASSNFKSYFLSGQKVLKTKQYNLLVYKASTLGDAVKSLQDIGIANVNLGKTDHSKMEELKTQMKAKAVANAKQNAKAMTNAIDQTLGKAIFISETNSFAYALQSKASGMQIRETSSMDEESSPNLSFDQFKINSEVLLRFILN</sequence>
<comment type="caution">
    <text evidence="1">The sequence shown here is derived from an EMBL/GenBank/DDBJ whole genome shotgun (WGS) entry which is preliminary data.</text>
</comment>
<evidence type="ECO:0000313" key="2">
    <source>
        <dbReference type="Proteomes" id="UP001500185"/>
    </source>
</evidence>
<keyword evidence="2" id="KW-1185">Reference proteome</keyword>
<dbReference type="RefSeq" id="WP_224454869.1">
    <property type="nucleotide sequence ID" value="NZ_BAAAGG010000022.1"/>
</dbReference>
<accession>A0ABN1KEI0</accession>
<evidence type="ECO:0008006" key="3">
    <source>
        <dbReference type="Google" id="ProtNLM"/>
    </source>
</evidence>
<dbReference type="Gene3D" id="3.30.110.170">
    <property type="entry name" value="Protein of unknown function (DUF541), domain 1"/>
    <property type="match status" value="1"/>
</dbReference>